<dbReference type="SUPFAM" id="SSF103473">
    <property type="entry name" value="MFS general substrate transporter"/>
    <property type="match status" value="1"/>
</dbReference>
<protein>
    <submittedName>
        <fullName evidence="9 10">Proton-coupled folate transporter-like</fullName>
    </submittedName>
</protein>
<organism evidence="10">
    <name type="scientific">Diabrotica virgifera virgifera</name>
    <name type="common">western corn rootworm</name>
    <dbReference type="NCBI Taxonomy" id="50390"/>
    <lineage>
        <taxon>Eukaryota</taxon>
        <taxon>Metazoa</taxon>
        <taxon>Ecdysozoa</taxon>
        <taxon>Arthropoda</taxon>
        <taxon>Hexapoda</taxon>
        <taxon>Insecta</taxon>
        <taxon>Pterygota</taxon>
        <taxon>Neoptera</taxon>
        <taxon>Endopterygota</taxon>
        <taxon>Coleoptera</taxon>
        <taxon>Polyphaga</taxon>
        <taxon>Cucujiformia</taxon>
        <taxon>Chrysomeloidea</taxon>
        <taxon>Chrysomelidae</taxon>
        <taxon>Galerucinae</taxon>
        <taxon>Diabroticina</taxon>
        <taxon>Diabroticites</taxon>
        <taxon>Diabrotica</taxon>
    </lineage>
</organism>
<keyword evidence="3 5" id="KW-1133">Transmembrane helix</keyword>
<dbReference type="Gene3D" id="1.20.1250.20">
    <property type="entry name" value="MFS general substrate transporter like domains"/>
    <property type="match status" value="1"/>
</dbReference>
<dbReference type="Pfam" id="PF07690">
    <property type="entry name" value="MFS_1"/>
    <property type="match status" value="1"/>
</dbReference>
<proteinExistence type="predicted"/>
<dbReference type="RefSeq" id="XP_028145089.1">
    <property type="nucleotide sequence ID" value="XM_028289288.1"/>
</dbReference>
<feature type="transmembrane region" description="Helical" evidence="5">
    <location>
        <begin position="12"/>
        <end position="32"/>
    </location>
</feature>
<feature type="transmembrane region" description="Helical" evidence="5">
    <location>
        <begin position="416"/>
        <end position="438"/>
    </location>
</feature>
<dbReference type="PANTHER" id="PTHR23507">
    <property type="entry name" value="ZGC:174356"/>
    <property type="match status" value="1"/>
</dbReference>
<feature type="transmembrane region" description="Helical" evidence="5">
    <location>
        <begin position="291"/>
        <end position="316"/>
    </location>
</feature>
<dbReference type="GeneID" id="114338698"/>
<gene>
    <name evidence="9 10" type="primary">LOC114338698</name>
</gene>
<evidence type="ECO:0000256" key="2">
    <source>
        <dbReference type="ARBA" id="ARBA00022692"/>
    </source>
</evidence>
<dbReference type="GO" id="GO:0016020">
    <property type="term" value="C:membrane"/>
    <property type="evidence" value="ECO:0007669"/>
    <property type="project" value="UniProtKB-SubCell"/>
</dbReference>
<name>A0A6P7GMR2_DIAVI</name>
<feature type="transmembrane region" description="Helical" evidence="5">
    <location>
        <begin position="383"/>
        <end position="404"/>
    </location>
</feature>
<evidence type="ECO:0000313" key="7">
    <source>
        <dbReference type="EnsemblMetazoa" id="XP_050504223.1"/>
    </source>
</evidence>
<feature type="transmembrane region" description="Helical" evidence="5">
    <location>
        <begin position="325"/>
        <end position="344"/>
    </location>
</feature>
<dbReference type="InterPro" id="IPR036259">
    <property type="entry name" value="MFS_trans_sf"/>
</dbReference>
<accession>A0A6P7GMR2</accession>
<keyword evidence="4 5" id="KW-0472">Membrane</keyword>
<dbReference type="RefSeq" id="XP_050504223.1">
    <property type="nucleotide sequence ID" value="XM_050648266.1"/>
</dbReference>
<dbReference type="PROSITE" id="PS00216">
    <property type="entry name" value="SUGAR_TRANSPORT_1"/>
    <property type="match status" value="1"/>
</dbReference>
<evidence type="ECO:0000256" key="5">
    <source>
        <dbReference type="SAM" id="Phobius"/>
    </source>
</evidence>
<dbReference type="InterPro" id="IPR011701">
    <property type="entry name" value="MFS"/>
</dbReference>
<dbReference type="InterPro" id="IPR005829">
    <property type="entry name" value="Sugar_transporter_CS"/>
</dbReference>
<dbReference type="KEGG" id="dvv:114338698"/>
<feature type="transmembrane region" description="Helical" evidence="5">
    <location>
        <begin position="350"/>
        <end position="371"/>
    </location>
</feature>
<keyword evidence="8" id="KW-1185">Reference proteome</keyword>
<dbReference type="PANTHER" id="PTHR23507:SF39">
    <property type="entry name" value="GH23453P-RELATED"/>
    <property type="match status" value="1"/>
</dbReference>
<dbReference type="GO" id="GO:0022857">
    <property type="term" value="F:transmembrane transporter activity"/>
    <property type="evidence" value="ECO:0007669"/>
    <property type="project" value="InterPro"/>
</dbReference>
<feature type="domain" description="Major facilitator superfamily (MFS) profile" evidence="6">
    <location>
        <begin position="12"/>
        <end position="441"/>
    </location>
</feature>
<feature type="transmembrane region" description="Helical" evidence="5">
    <location>
        <begin position="252"/>
        <end position="271"/>
    </location>
</feature>
<reference evidence="9 10" key="1">
    <citation type="submission" date="2025-04" db="UniProtKB">
        <authorList>
            <consortium name="RefSeq"/>
        </authorList>
    </citation>
    <scope>IDENTIFICATION</scope>
    <source>
        <tissue evidence="9 10">Whole insect</tissue>
    </source>
</reference>
<dbReference type="Proteomes" id="UP001652700">
    <property type="component" value="Unplaced"/>
</dbReference>
<dbReference type="PROSITE" id="PS50850">
    <property type="entry name" value="MFS"/>
    <property type="match status" value="1"/>
</dbReference>
<reference evidence="7" key="2">
    <citation type="submission" date="2025-05" db="UniProtKB">
        <authorList>
            <consortium name="EnsemblMetazoa"/>
        </authorList>
    </citation>
    <scope>IDENTIFICATION</scope>
</reference>
<feature type="transmembrane region" description="Helical" evidence="5">
    <location>
        <begin position="168"/>
        <end position="191"/>
    </location>
</feature>
<sequence length="466" mass="52000">MAFKTNLIELPLLLMFLALELLGPVGTNLTLYRTCYIILGHNQTECALLGNTESPALNDLQKKVQPTVNVISSVSDIVSQVVGLTICLFAGQWSDRFGRKPMLLASQIGHFFSMLIMVVLSAIPSINPWYFMLSTVPVMLTGGFATFLVTILSYFSDISTDETRGMRMAMLEGMLGAGQLFGSLCSSYIYYATNYPSMYGIAAGIMGLNIIYIYFFLSESLENIEHKKSWKDMLKPSDLKGMFHVLTKPREYFKRAIILLMTPIMVLYIFISQGDGGKTYVFLMGKFNWDLQHYTIFNSVTIIIFVIGTLGGTYVFKKLKVTESVVVLLGLLCTFSSDLVRGLATKYFHIYIAAAVRFISGIVSPQCRTLISKLVPVNEMAKVFALIMVIEFVISVGAAPFYTLIYNSTVKTDPGFYNFVSCGLLGIDMIIILVVMLLEYKTALIYAKVDTKEEHTTPETFSETNN</sequence>
<evidence type="ECO:0000256" key="3">
    <source>
        <dbReference type="ARBA" id="ARBA00022989"/>
    </source>
</evidence>
<evidence type="ECO:0000256" key="1">
    <source>
        <dbReference type="ARBA" id="ARBA00004141"/>
    </source>
</evidence>
<evidence type="ECO:0000259" key="6">
    <source>
        <dbReference type="PROSITE" id="PS50850"/>
    </source>
</evidence>
<dbReference type="EnsemblMetazoa" id="XM_050648266.1">
    <property type="protein sequence ID" value="XP_050504223.1"/>
    <property type="gene ID" value="LOC114338698"/>
</dbReference>
<evidence type="ECO:0000313" key="9">
    <source>
        <dbReference type="RefSeq" id="XP_028145089.1"/>
    </source>
</evidence>
<dbReference type="RefSeq" id="XP_028145090.1">
    <property type="nucleotide sequence ID" value="XM_028289289.1"/>
</dbReference>
<dbReference type="InterPro" id="IPR020846">
    <property type="entry name" value="MFS_dom"/>
</dbReference>
<evidence type="ECO:0000313" key="8">
    <source>
        <dbReference type="Proteomes" id="UP001652700"/>
    </source>
</evidence>
<feature type="transmembrane region" description="Helical" evidence="5">
    <location>
        <begin position="197"/>
        <end position="217"/>
    </location>
</feature>
<feature type="transmembrane region" description="Helical" evidence="5">
    <location>
        <begin position="103"/>
        <end position="123"/>
    </location>
</feature>
<keyword evidence="2 5" id="KW-0812">Transmembrane</keyword>
<evidence type="ECO:0000313" key="10">
    <source>
        <dbReference type="RefSeq" id="XP_028145090.1"/>
    </source>
</evidence>
<dbReference type="OrthoDB" id="430300at2759"/>
<evidence type="ECO:0000256" key="4">
    <source>
        <dbReference type="ARBA" id="ARBA00023136"/>
    </source>
</evidence>
<feature type="transmembrane region" description="Helical" evidence="5">
    <location>
        <begin position="129"/>
        <end position="156"/>
    </location>
</feature>
<comment type="subcellular location">
    <subcellularLocation>
        <location evidence="1">Membrane</location>
        <topology evidence="1">Multi-pass membrane protein</topology>
    </subcellularLocation>
</comment>
<dbReference type="AlphaFoldDB" id="A0A6P7GMR2"/>